<dbReference type="InterPro" id="IPR032473">
    <property type="entry name" value="Argonaute_Mid_dom"/>
</dbReference>
<feature type="region of interest" description="Disordered" evidence="1">
    <location>
        <begin position="83"/>
        <end position="138"/>
    </location>
</feature>
<dbReference type="InterPro" id="IPR003165">
    <property type="entry name" value="Piwi"/>
</dbReference>
<dbReference type="InterPro" id="IPR003100">
    <property type="entry name" value="PAZ_dom"/>
</dbReference>
<dbReference type="Pfam" id="PF16487">
    <property type="entry name" value="ArgoMid"/>
    <property type="match status" value="1"/>
</dbReference>
<evidence type="ECO:0000313" key="4">
    <source>
        <dbReference type="EMBL" id="CAD7229532.1"/>
    </source>
</evidence>
<dbReference type="CDD" id="cd02846">
    <property type="entry name" value="PAZ_argonaute_like"/>
    <property type="match status" value="1"/>
</dbReference>
<dbReference type="GO" id="GO:0003723">
    <property type="term" value="F:RNA binding"/>
    <property type="evidence" value="ECO:0007669"/>
    <property type="project" value="InterPro"/>
</dbReference>
<organism evidence="4">
    <name type="scientific">Cyprideis torosa</name>
    <dbReference type="NCBI Taxonomy" id="163714"/>
    <lineage>
        <taxon>Eukaryota</taxon>
        <taxon>Metazoa</taxon>
        <taxon>Ecdysozoa</taxon>
        <taxon>Arthropoda</taxon>
        <taxon>Crustacea</taxon>
        <taxon>Oligostraca</taxon>
        <taxon>Ostracoda</taxon>
        <taxon>Podocopa</taxon>
        <taxon>Podocopida</taxon>
        <taxon>Cytherocopina</taxon>
        <taxon>Cytheroidea</taxon>
        <taxon>Cytherideidae</taxon>
        <taxon>Cyprideis</taxon>
    </lineage>
</organism>
<dbReference type="InterPro" id="IPR012337">
    <property type="entry name" value="RNaseH-like_sf"/>
</dbReference>
<dbReference type="Gene3D" id="3.30.420.10">
    <property type="entry name" value="Ribonuclease H-like superfamily/Ribonuclease H"/>
    <property type="match status" value="1"/>
</dbReference>
<dbReference type="AlphaFoldDB" id="A0A7R8WDB1"/>
<dbReference type="Pfam" id="PF02170">
    <property type="entry name" value="PAZ"/>
    <property type="match status" value="1"/>
</dbReference>
<evidence type="ECO:0000259" key="3">
    <source>
        <dbReference type="PROSITE" id="PS50822"/>
    </source>
</evidence>
<gene>
    <name evidence="4" type="ORF">CTOB1V02_LOCUS7401</name>
</gene>
<dbReference type="Pfam" id="PF02171">
    <property type="entry name" value="Piwi"/>
    <property type="match status" value="1"/>
</dbReference>
<sequence>MPGEMDGTKQMKIKQIQEDGILEAEPYPDRADFRTSRNQAMGRPIGRPIELLVNHFQLDFGSSKRYADWRINAFDVIIEVHRTDESPSSQSEGAVGGSASATEGKRGRKKKNGNKNGATAPASNTAGHQILRESTDTTEATFKVTKQLPRALNRMIFRQFLDDYEPQLKRFHIGYDGGKLAYALPGLDIKAEGTTWTVRVTTANPPTTANLPNRVTTPSDRPQMLSLSEIAAVEFAGRAPKINMASCAKTLGDFIENDRKRRYSVTLRPAMTGYEIEMSELVRFINGEARDRTNVMYSKHMMAFSVILQQIPSLAYIPVGRSFYSPNLSQDISGGLMLYHGFFFSMRACQWGLDAVVDVSGTAFVKEGDVVDVLTEHIYGKMNPQEVREYGFYPQDVKKASQFLRNLKIKMKHTGHRVRVVKVTDKPIEDLVFPIEEGGQRKMKKVMDYFNEKYPNFKLKYPKLQAIHVGNPEKATYMPMELAMIPAGQSYLSKLAAEQTSEIIKVMARPPAERFKRIEGYVKQLNEMNSKVLEQHGIRLEISLRTVEGQVLNPVPIEVGGAPNNKQYLEPENGTWNMGNQQKFLSGKDIGQWAIFSFLRSPHETQRFAEEFIPKFQEKGRELGMIIPNPSIPAGVQVTVENFQTAVNKFAGDAGEGDSNKYIIVFLAGQPKEYETVKNTCDKGKRGVRSQCITMKSLRKLNDSLLKQFVLKTNGKCGGINYVPYYPDVRFLFERMIPIMVVGADVTHPSPGNKNVPSLVALVSSQDKLGVDYFTQTRAQQQGDKGATEYIVEMKLLMRNAIQRFFEKNGAPPRKILFYRDGVGEGQFQEVRTYEIAKIQEACRELGTQNNRSYTPGITFIVCQKRHHTRFNVKDPRDGKGRSGNIPAGTAVDKQVVHPYLMDFWLCSHEGIQGTSKPTHYFVLWDDNNVSREGLLRLTFSFCHGYFRCARAVSIPAPCYYAHLAAFRAKIHIDDYMEQCGNKAPQISKINMILDVEQNPIMKNNMYFL</sequence>
<protein>
    <submittedName>
        <fullName evidence="4">Uncharacterized protein</fullName>
    </submittedName>
</protein>
<dbReference type="SUPFAM" id="SSF53098">
    <property type="entry name" value="Ribonuclease H-like"/>
    <property type="match status" value="1"/>
</dbReference>
<dbReference type="InterPro" id="IPR036397">
    <property type="entry name" value="RNaseH_sf"/>
</dbReference>
<proteinExistence type="predicted"/>
<dbReference type="EMBL" id="OB662124">
    <property type="protein sequence ID" value="CAD7229532.1"/>
    <property type="molecule type" value="Genomic_DNA"/>
</dbReference>
<dbReference type="InterPro" id="IPR036085">
    <property type="entry name" value="PAZ_dom_sf"/>
</dbReference>
<name>A0A7R8WDB1_9CRUS</name>
<dbReference type="InterPro" id="IPR014811">
    <property type="entry name" value="ArgoL1"/>
</dbReference>
<dbReference type="SMART" id="SM01163">
    <property type="entry name" value="DUF1785"/>
    <property type="match status" value="1"/>
</dbReference>
<reference evidence="4" key="1">
    <citation type="submission" date="2020-11" db="EMBL/GenBank/DDBJ databases">
        <authorList>
            <person name="Tran Van P."/>
        </authorList>
    </citation>
    <scope>NUCLEOTIDE SEQUENCE</scope>
</reference>
<dbReference type="Pfam" id="PF08699">
    <property type="entry name" value="ArgoL1"/>
    <property type="match status" value="1"/>
</dbReference>
<dbReference type="GO" id="GO:0034587">
    <property type="term" value="P:piRNA processing"/>
    <property type="evidence" value="ECO:0007669"/>
    <property type="project" value="UniProtKB-ARBA"/>
</dbReference>
<accession>A0A7R8WDB1</accession>
<dbReference type="SUPFAM" id="SSF101690">
    <property type="entry name" value="PAZ domain"/>
    <property type="match status" value="1"/>
</dbReference>
<feature type="domain" description="PAZ" evidence="2">
    <location>
        <begin position="386"/>
        <end position="487"/>
    </location>
</feature>
<dbReference type="OrthoDB" id="10252740at2759"/>
<dbReference type="Gene3D" id="2.170.260.10">
    <property type="entry name" value="paz domain"/>
    <property type="match status" value="1"/>
</dbReference>
<dbReference type="PROSITE" id="PS50821">
    <property type="entry name" value="PAZ"/>
    <property type="match status" value="1"/>
</dbReference>
<dbReference type="Gene3D" id="3.40.50.2300">
    <property type="match status" value="1"/>
</dbReference>
<dbReference type="SMART" id="SM00950">
    <property type="entry name" value="Piwi"/>
    <property type="match status" value="1"/>
</dbReference>
<dbReference type="PROSITE" id="PS50822">
    <property type="entry name" value="PIWI"/>
    <property type="match status" value="1"/>
</dbReference>
<dbReference type="PANTHER" id="PTHR22891">
    <property type="entry name" value="EUKARYOTIC TRANSLATION INITIATION FACTOR 2C"/>
    <property type="match status" value="1"/>
</dbReference>
<evidence type="ECO:0000259" key="2">
    <source>
        <dbReference type="PROSITE" id="PS50821"/>
    </source>
</evidence>
<feature type="domain" description="Piwi" evidence="3">
    <location>
        <begin position="685"/>
        <end position="974"/>
    </location>
</feature>
<evidence type="ECO:0000256" key="1">
    <source>
        <dbReference type="SAM" id="MobiDB-lite"/>
    </source>
</evidence>